<dbReference type="Proteomes" id="UP001147733">
    <property type="component" value="Unassembled WGS sequence"/>
</dbReference>
<evidence type="ECO:0000313" key="2">
    <source>
        <dbReference type="EMBL" id="KAJ5243317.1"/>
    </source>
</evidence>
<dbReference type="OrthoDB" id="4171340at2759"/>
<dbReference type="RefSeq" id="XP_056506321.1">
    <property type="nucleotide sequence ID" value="XM_056640564.1"/>
</dbReference>
<reference evidence="2" key="2">
    <citation type="journal article" date="2023" name="IMA Fungus">
        <title>Comparative genomic study of the Penicillium genus elucidates a diverse pangenome and 15 lateral gene transfer events.</title>
        <authorList>
            <person name="Petersen C."/>
            <person name="Sorensen T."/>
            <person name="Nielsen M.R."/>
            <person name="Sondergaard T.E."/>
            <person name="Sorensen J.L."/>
            <person name="Fitzpatrick D.A."/>
            <person name="Frisvad J.C."/>
            <person name="Nielsen K.L."/>
        </authorList>
    </citation>
    <scope>NUCLEOTIDE SEQUENCE</scope>
    <source>
        <strain evidence="2">IBT 23319</strain>
    </source>
</reference>
<proteinExistence type="predicted"/>
<name>A0A9W9PEW8_PENCI</name>
<evidence type="ECO:0000256" key="1">
    <source>
        <dbReference type="SAM" id="MobiDB-lite"/>
    </source>
</evidence>
<accession>A0A9W9PEW8</accession>
<reference evidence="2" key="1">
    <citation type="submission" date="2022-11" db="EMBL/GenBank/DDBJ databases">
        <authorList>
            <person name="Petersen C."/>
        </authorList>
    </citation>
    <scope>NUCLEOTIDE SEQUENCE</scope>
    <source>
        <strain evidence="2">IBT 23319</strain>
    </source>
</reference>
<dbReference type="EMBL" id="JAPQKT010000001">
    <property type="protein sequence ID" value="KAJ5243317.1"/>
    <property type="molecule type" value="Genomic_DNA"/>
</dbReference>
<dbReference type="GeneID" id="81379731"/>
<keyword evidence="3" id="KW-1185">Reference proteome</keyword>
<feature type="region of interest" description="Disordered" evidence="1">
    <location>
        <begin position="1"/>
        <end position="24"/>
    </location>
</feature>
<feature type="compositionally biased region" description="Low complexity" evidence="1">
    <location>
        <begin position="236"/>
        <end position="269"/>
    </location>
</feature>
<comment type="caution">
    <text evidence="2">The sequence shown here is derived from an EMBL/GenBank/DDBJ whole genome shotgun (WGS) entry which is preliminary data.</text>
</comment>
<gene>
    <name evidence="2" type="ORF">N7469_001644</name>
</gene>
<evidence type="ECO:0000313" key="3">
    <source>
        <dbReference type="Proteomes" id="UP001147733"/>
    </source>
</evidence>
<feature type="region of interest" description="Disordered" evidence="1">
    <location>
        <begin position="215"/>
        <end position="269"/>
    </location>
</feature>
<protein>
    <submittedName>
        <fullName evidence="2">Uncharacterized protein</fullName>
    </submittedName>
</protein>
<sequence length="269" mass="29073">MSQPTDTDTPFPIILDETDSESDLEDGGIPLEVDSMQIDTPNETETAGSLSQLAGGEIDFIDYGHVGDGSDFLPTAPHPHARPVQHSAPAINTDENVQRAARIRTRTREEEHAALCVLDDWELTMTHALTSRRTITQTRRRFQAKMLAPTNPRLEEDLYGARFAVPEMQTELVPSLMAPGRKGVKQVSTVLGTGTAFLVPAAWKEVVSHDEESWWPGGRVRQAGSSGSGRKRKSLVAGSRSESRSVSGSGGSSRVVSRGASRAASRGLD</sequence>
<dbReference type="AlphaFoldDB" id="A0A9W9PEW8"/>
<organism evidence="2 3">
    <name type="scientific">Penicillium citrinum</name>
    <dbReference type="NCBI Taxonomy" id="5077"/>
    <lineage>
        <taxon>Eukaryota</taxon>
        <taxon>Fungi</taxon>
        <taxon>Dikarya</taxon>
        <taxon>Ascomycota</taxon>
        <taxon>Pezizomycotina</taxon>
        <taxon>Eurotiomycetes</taxon>
        <taxon>Eurotiomycetidae</taxon>
        <taxon>Eurotiales</taxon>
        <taxon>Aspergillaceae</taxon>
        <taxon>Penicillium</taxon>
    </lineage>
</organism>